<dbReference type="InterPro" id="IPR013264">
    <property type="entry name" value="DNAG_N"/>
</dbReference>
<keyword evidence="1 12" id="KW-0240">DNA-directed RNA polymerase</keyword>
<dbReference type="Gene3D" id="3.40.1360.10">
    <property type="match status" value="1"/>
</dbReference>
<dbReference type="Pfam" id="PF13155">
    <property type="entry name" value="Toprim_2"/>
    <property type="match status" value="1"/>
</dbReference>
<comment type="function">
    <text evidence="12">RNA polymerase that catalyzes the synthesis of short RNA molecules used as primers for DNA polymerase during DNA replication.</text>
</comment>
<dbReference type="InterPro" id="IPR037068">
    <property type="entry name" value="DNA_primase_core_N_sf"/>
</dbReference>
<dbReference type="InterPro" id="IPR030846">
    <property type="entry name" value="DnaG_bac"/>
</dbReference>
<accession>A0A1F6VQC4</accession>
<evidence type="ECO:0000256" key="11">
    <source>
        <dbReference type="ARBA" id="ARBA00023163"/>
    </source>
</evidence>
<comment type="similarity">
    <text evidence="12">Belongs to the DnaG primase family.</text>
</comment>
<keyword evidence="5 12" id="KW-0235">DNA replication</keyword>
<protein>
    <recommendedName>
        <fullName evidence="12">DNA primase</fullName>
        <ecNumber evidence="12">2.7.7.101</ecNumber>
    </recommendedName>
</protein>
<evidence type="ECO:0000256" key="7">
    <source>
        <dbReference type="ARBA" id="ARBA00022771"/>
    </source>
</evidence>
<evidence type="ECO:0000256" key="3">
    <source>
        <dbReference type="ARBA" id="ARBA00022679"/>
    </source>
</evidence>
<dbReference type="FunFam" id="3.90.580.10:FF:000001">
    <property type="entry name" value="DNA primase"/>
    <property type="match status" value="1"/>
</dbReference>
<dbReference type="InterPro" id="IPR002694">
    <property type="entry name" value="Znf_CHC2"/>
</dbReference>
<dbReference type="Gene3D" id="3.90.980.10">
    <property type="entry name" value="DNA primase, catalytic core, N-terminal domain"/>
    <property type="match status" value="1"/>
</dbReference>
<proteinExistence type="inferred from homology"/>
<evidence type="ECO:0000256" key="4">
    <source>
        <dbReference type="ARBA" id="ARBA00022695"/>
    </source>
</evidence>
<keyword evidence="11 12" id="KW-0804">Transcription</keyword>
<dbReference type="Gene3D" id="3.90.580.10">
    <property type="entry name" value="Zinc finger, CHC2-type domain"/>
    <property type="match status" value="1"/>
</dbReference>
<dbReference type="InterPro" id="IPR034151">
    <property type="entry name" value="TOPRIM_DnaG_bac"/>
</dbReference>
<dbReference type="Pfam" id="PF01807">
    <property type="entry name" value="Zn_ribbon_DnaG"/>
    <property type="match status" value="1"/>
</dbReference>
<evidence type="ECO:0000256" key="12">
    <source>
        <dbReference type="HAMAP-Rule" id="MF_00974"/>
    </source>
</evidence>
<dbReference type="GO" id="GO:0000428">
    <property type="term" value="C:DNA-directed RNA polymerase complex"/>
    <property type="evidence" value="ECO:0007669"/>
    <property type="project" value="UniProtKB-KW"/>
</dbReference>
<dbReference type="CDD" id="cd03364">
    <property type="entry name" value="TOPRIM_DnaG_primases"/>
    <property type="match status" value="1"/>
</dbReference>
<keyword evidence="7 12" id="KW-0863">Zinc-finger</keyword>
<dbReference type="SMART" id="SM00493">
    <property type="entry name" value="TOPRIM"/>
    <property type="match status" value="1"/>
</dbReference>
<evidence type="ECO:0000256" key="8">
    <source>
        <dbReference type="ARBA" id="ARBA00022833"/>
    </source>
</evidence>
<keyword evidence="4 12" id="KW-0548">Nucleotidyltransferase</keyword>
<keyword evidence="2 12" id="KW-0639">Primosome</keyword>
<dbReference type="InterPro" id="IPR036977">
    <property type="entry name" value="DNA_primase_Znf_CHC2"/>
</dbReference>
<keyword evidence="8 12" id="KW-0862">Zinc</keyword>
<keyword evidence="10 12" id="KW-0238">DNA-binding</keyword>
<gene>
    <name evidence="12" type="primary">dnaG</name>
    <name evidence="14" type="ORF">A3J61_01785</name>
</gene>
<name>A0A1F6VQC4_9BACT</name>
<evidence type="ECO:0000256" key="6">
    <source>
        <dbReference type="ARBA" id="ARBA00022723"/>
    </source>
</evidence>
<comment type="subunit">
    <text evidence="12">Monomer. Interacts with DnaB.</text>
</comment>
<feature type="zinc finger region" description="CHC2-type" evidence="12">
    <location>
        <begin position="35"/>
        <end position="59"/>
    </location>
</feature>
<comment type="caution">
    <text evidence="14">The sequence shown here is derived from an EMBL/GenBank/DDBJ whole genome shotgun (WGS) entry which is preliminary data.</text>
</comment>
<dbReference type="InterPro" id="IPR050219">
    <property type="entry name" value="DnaG_primase"/>
</dbReference>
<dbReference type="NCBIfam" id="TIGR01391">
    <property type="entry name" value="dnaG"/>
    <property type="match status" value="1"/>
</dbReference>
<keyword evidence="6 12" id="KW-0479">Metal-binding</keyword>
<dbReference type="AlphaFoldDB" id="A0A1F6VQC4"/>
<keyword evidence="3 12" id="KW-0808">Transferase</keyword>
<comment type="cofactor">
    <cofactor evidence="12">
        <name>Zn(2+)</name>
        <dbReference type="ChEBI" id="CHEBI:29105"/>
    </cofactor>
    <text evidence="12">Binds 1 zinc ion per monomer.</text>
</comment>
<feature type="domain" description="Toprim" evidence="13">
    <location>
        <begin position="264"/>
        <end position="345"/>
    </location>
</feature>
<dbReference type="SUPFAM" id="SSF57783">
    <property type="entry name" value="Zinc beta-ribbon"/>
    <property type="match status" value="1"/>
</dbReference>
<dbReference type="PANTHER" id="PTHR30313:SF2">
    <property type="entry name" value="DNA PRIMASE"/>
    <property type="match status" value="1"/>
</dbReference>
<keyword evidence="9" id="KW-0460">Magnesium</keyword>
<evidence type="ECO:0000259" key="13">
    <source>
        <dbReference type="PROSITE" id="PS50880"/>
    </source>
</evidence>
<dbReference type="InterPro" id="IPR006171">
    <property type="entry name" value="TOPRIM_dom"/>
</dbReference>
<evidence type="ECO:0000256" key="9">
    <source>
        <dbReference type="ARBA" id="ARBA00022842"/>
    </source>
</evidence>
<organism evidence="14 15">
    <name type="scientific">Candidatus Nomurabacteria bacterium RIFCSPHIGHO2_02_FULL_38_15</name>
    <dbReference type="NCBI Taxonomy" id="1801752"/>
    <lineage>
        <taxon>Bacteria</taxon>
        <taxon>Candidatus Nomuraibacteriota</taxon>
    </lineage>
</organism>
<evidence type="ECO:0000256" key="2">
    <source>
        <dbReference type="ARBA" id="ARBA00022515"/>
    </source>
</evidence>
<dbReference type="GO" id="GO:0005737">
    <property type="term" value="C:cytoplasm"/>
    <property type="evidence" value="ECO:0007669"/>
    <property type="project" value="TreeGrafter"/>
</dbReference>
<dbReference type="GO" id="GO:0006269">
    <property type="term" value="P:DNA replication, synthesis of primer"/>
    <property type="evidence" value="ECO:0007669"/>
    <property type="project" value="UniProtKB-UniRule"/>
</dbReference>
<dbReference type="EC" id="2.7.7.101" evidence="12"/>
<dbReference type="GO" id="GO:1990077">
    <property type="term" value="C:primosome complex"/>
    <property type="evidence" value="ECO:0007669"/>
    <property type="project" value="UniProtKB-KW"/>
</dbReference>
<comment type="domain">
    <text evidence="12">Contains an N-terminal zinc-binding domain, a central core domain that contains the primase activity, and a C-terminal DnaB-binding domain.</text>
</comment>
<dbReference type="GO" id="GO:0003899">
    <property type="term" value="F:DNA-directed RNA polymerase activity"/>
    <property type="evidence" value="ECO:0007669"/>
    <property type="project" value="UniProtKB-UniRule"/>
</dbReference>
<dbReference type="SMART" id="SM00400">
    <property type="entry name" value="ZnF_CHCC"/>
    <property type="match status" value="1"/>
</dbReference>
<dbReference type="Pfam" id="PF08275">
    <property type="entry name" value="DNAG_N"/>
    <property type="match status" value="1"/>
</dbReference>
<evidence type="ECO:0000256" key="5">
    <source>
        <dbReference type="ARBA" id="ARBA00022705"/>
    </source>
</evidence>
<evidence type="ECO:0000313" key="15">
    <source>
        <dbReference type="Proteomes" id="UP000179686"/>
    </source>
</evidence>
<comment type="catalytic activity">
    <reaction evidence="12">
        <text>ssDNA + n NTP = ssDNA/pppN(pN)n-1 hybrid + (n-1) diphosphate.</text>
        <dbReference type="EC" id="2.7.7.101"/>
    </reaction>
</comment>
<evidence type="ECO:0000256" key="10">
    <source>
        <dbReference type="ARBA" id="ARBA00023125"/>
    </source>
</evidence>
<dbReference type="STRING" id="1801752.A3J61_01785"/>
<evidence type="ECO:0000256" key="1">
    <source>
        <dbReference type="ARBA" id="ARBA00022478"/>
    </source>
</evidence>
<dbReference type="HAMAP" id="MF_00974">
    <property type="entry name" value="DNA_primase_DnaG"/>
    <property type="match status" value="1"/>
</dbReference>
<dbReference type="SUPFAM" id="SSF56731">
    <property type="entry name" value="DNA primase core"/>
    <property type="match status" value="1"/>
</dbReference>
<reference evidence="14 15" key="1">
    <citation type="journal article" date="2016" name="Nat. Commun.">
        <title>Thousands of microbial genomes shed light on interconnected biogeochemical processes in an aquifer system.</title>
        <authorList>
            <person name="Anantharaman K."/>
            <person name="Brown C.T."/>
            <person name="Hug L.A."/>
            <person name="Sharon I."/>
            <person name="Castelle C.J."/>
            <person name="Probst A.J."/>
            <person name="Thomas B.C."/>
            <person name="Singh A."/>
            <person name="Wilkins M.J."/>
            <person name="Karaoz U."/>
            <person name="Brodie E.L."/>
            <person name="Williams K.H."/>
            <person name="Hubbard S.S."/>
            <person name="Banfield J.F."/>
        </authorList>
    </citation>
    <scope>NUCLEOTIDE SEQUENCE [LARGE SCALE GENOMIC DNA]</scope>
</reference>
<evidence type="ECO:0000313" key="14">
    <source>
        <dbReference type="EMBL" id="OGI71833.1"/>
    </source>
</evidence>
<dbReference type="InterPro" id="IPR006295">
    <property type="entry name" value="DNA_primase_DnaG"/>
</dbReference>
<dbReference type="GO" id="GO:0003677">
    <property type="term" value="F:DNA binding"/>
    <property type="evidence" value="ECO:0007669"/>
    <property type="project" value="UniProtKB-KW"/>
</dbReference>
<dbReference type="Proteomes" id="UP000179686">
    <property type="component" value="Unassembled WGS sequence"/>
</dbReference>
<dbReference type="PROSITE" id="PS50880">
    <property type="entry name" value="TOPRIM"/>
    <property type="match status" value="1"/>
</dbReference>
<dbReference type="PANTHER" id="PTHR30313">
    <property type="entry name" value="DNA PRIMASE"/>
    <property type="match status" value="1"/>
</dbReference>
<dbReference type="GO" id="GO:0008270">
    <property type="term" value="F:zinc ion binding"/>
    <property type="evidence" value="ECO:0007669"/>
    <property type="project" value="UniProtKB-UniRule"/>
</dbReference>
<sequence length="575" mass="65299">MKNSTDTIKDRLSIVDVVGSYIALMPRGNSFVSRCPFHNEKTPSFYVTPDRGTYHCFGCGKGGDIFSFVQDFEGLDFKDALHMLAVRAGVEIIPYQGNKEDSKNSKDQKDRLYKIIEEVVGIYKKDLDNNLPDSQKAKKYILTRGLNSQTLKTFSVGYARNEWRYLTTTLKERGYTDDELISSGLSVATTKGLYDKFRGRIMFPITNSQGKFVGFSGRVLPEYAVYENGNEAPKYMNSPETELYHKSSILYGYDIARDAIRKNGRAVVVEGMMDVLMSHQAGVFETVAVSGTALTNEHAKILRRLAEKVYLCFDRDEAGINAMFRILPMLIELDIDLYIVSIPDGKKDPADIVFESDVAWLDLVSGAQPLIDYLISYAKLKNTNLKDLRNFADSHILPIIAKMIKVMNRAHAINLLARALDLPEETLYRAVLEKDKQKNNNQNYIKEFGGISKIRPPSVSQVFIGLSKLKLFLDSPEYKKNVENYFAEFLGEKMEDLLVGIETDGHTFESYAQKGFDESEDKVGFIKEMALGFIKNNLETKLKALKNNENDLEIISDYTKRLDLINRQHHTNNYE</sequence>
<dbReference type="EMBL" id="MFUC01000020">
    <property type="protein sequence ID" value="OGI71833.1"/>
    <property type="molecule type" value="Genomic_DNA"/>
</dbReference>